<proteinExistence type="predicted"/>
<dbReference type="EMBL" id="BAAAZP010000009">
    <property type="protein sequence ID" value="GAA3646022.1"/>
    <property type="molecule type" value="Genomic_DNA"/>
</dbReference>
<dbReference type="Pfam" id="PF00356">
    <property type="entry name" value="LacI"/>
    <property type="match status" value="1"/>
</dbReference>
<accession>A0ABP7B2J6</accession>
<keyword evidence="2" id="KW-0238">DNA-binding</keyword>
<evidence type="ECO:0000313" key="6">
    <source>
        <dbReference type="Proteomes" id="UP001500902"/>
    </source>
</evidence>
<dbReference type="InterPro" id="IPR001761">
    <property type="entry name" value="Peripla_BP/Lac1_sug-bd_dom"/>
</dbReference>
<comment type="caution">
    <text evidence="5">The sequence shown here is derived from an EMBL/GenBank/DDBJ whole genome shotgun (WGS) entry which is preliminary data.</text>
</comment>
<dbReference type="InterPro" id="IPR000843">
    <property type="entry name" value="HTH_LacI"/>
</dbReference>
<dbReference type="RefSeq" id="WP_344872661.1">
    <property type="nucleotide sequence ID" value="NZ_BAAAZP010000009.1"/>
</dbReference>
<organism evidence="5 6">
    <name type="scientific">Nonomuraea antimicrobica</name>
    <dbReference type="NCBI Taxonomy" id="561173"/>
    <lineage>
        <taxon>Bacteria</taxon>
        <taxon>Bacillati</taxon>
        <taxon>Actinomycetota</taxon>
        <taxon>Actinomycetes</taxon>
        <taxon>Streptosporangiales</taxon>
        <taxon>Streptosporangiaceae</taxon>
        <taxon>Nonomuraea</taxon>
    </lineage>
</organism>
<keyword evidence="1" id="KW-0805">Transcription regulation</keyword>
<reference evidence="6" key="1">
    <citation type="journal article" date="2019" name="Int. J. Syst. Evol. Microbiol.">
        <title>The Global Catalogue of Microorganisms (GCM) 10K type strain sequencing project: providing services to taxonomists for standard genome sequencing and annotation.</title>
        <authorList>
            <consortium name="The Broad Institute Genomics Platform"/>
            <consortium name="The Broad Institute Genome Sequencing Center for Infectious Disease"/>
            <person name="Wu L."/>
            <person name="Ma J."/>
        </authorList>
    </citation>
    <scope>NUCLEOTIDE SEQUENCE [LARGE SCALE GENOMIC DNA]</scope>
    <source>
        <strain evidence="6">JCM 16904</strain>
    </source>
</reference>
<dbReference type="SUPFAM" id="SSF47413">
    <property type="entry name" value="lambda repressor-like DNA-binding domains"/>
    <property type="match status" value="1"/>
</dbReference>
<dbReference type="Gene3D" id="3.40.50.2300">
    <property type="match status" value="2"/>
</dbReference>
<gene>
    <name evidence="5" type="ORF">GCM10022224_005900</name>
</gene>
<evidence type="ECO:0000313" key="5">
    <source>
        <dbReference type="EMBL" id="GAA3646022.1"/>
    </source>
</evidence>
<dbReference type="PANTHER" id="PTHR30146:SF138">
    <property type="entry name" value="TRANSCRIPTIONAL REGULATORY PROTEIN"/>
    <property type="match status" value="1"/>
</dbReference>
<protein>
    <submittedName>
        <fullName evidence="5">Substrate-binding domain-containing protein</fullName>
    </submittedName>
</protein>
<evidence type="ECO:0000256" key="1">
    <source>
        <dbReference type="ARBA" id="ARBA00023015"/>
    </source>
</evidence>
<name>A0ABP7B2J6_9ACTN</name>
<dbReference type="SUPFAM" id="SSF53822">
    <property type="entry name" value="Periplasmic binding protein-like I"/>
    <property type="match status" value="1"/>
</dbReference>
<dbReference type="PROSITE" id="PS50932">
    <property type="entry name" value="HTH_LACI_2"/>
    <property type="match status" value="1"/>
</dbReference>
<keyword evidence="6" id="KW-1185">Reference proteome</keyword>
<dbReference type="SMART" id="SM00354">
    <property type="entry name" value="HTH_LACI"/>
    <property type="match status" value="1"/>
</dbReference>
<sequence length="354" mass="37154">MPTNPRRVTLKDVAARAGVSVMTASYAFNRPSRVAAATRDRVHRAADELGYRPDAVGRALKSGRTRQLGVVFSEHLTYAFDDPQAAQFLAGVAEVCVEQDQGLTFIPTRGDAADTGRVLSAAVDGFVLWTTADDDPVLAAVAGDPRPAVVQGGPAREGIACVTQDDYRAAHALAAHGLRDGRPPVVISFPLDRDREHLVTTGANLPSHIPFPVTGARLRGFRAAIEQAGLRWTDIPVAVVARNTQQDGGAAARALVPHLSPGPLVIAMSDELALGAHHALRDTFPDAAYLGWDASPAGRRLGITSVTNPLRDQGRLCARLALDPALPDDREIPWAITTGPAPAAGAGPVTTAAG</sequence>
<feature type="domain" description="HTH lacI-type" evidence="4">
    <location>
        <begin position="8"/>
        <end position="62"/>
    </location>
</feature>
<evidence type="ECO:0000256" key="3">
    <source>
        <dbReference type="ARBA" id="ARBA00023163"/>
    </source>
</evidence>
<evidence type="ECO:0000259" key="4">
    <source>
        <dbReference type="PROSITE" id="PS50932"/>
    </source>
</evidence>
<evidence type="ECO:0000256" key="2">
    <source>
        <dbReference type="ARBA" id="ARBA00023125"/>
    </source>
</evidence>
<dbReference type="InterPro" id="IPR010982">
    <property type="entry name" value="Lambda_DNA-bd_dom_sf"/>
</dbReference>
<dbReference type="Proteomes" id="UP001500902">
    <property type="component" value="Unassembled WGS sequence"/>
</dbReference>
<dbReference type="CDD" id="cd01392">
    <property type="entry name" value="HTH_LacI"/>
    <property type="match status" value="1"/>
</dbReference>
<dbReference type="Pfam" id="PF00532">
    <property type="entry name" value="Peripla_BP_1"/>
    <property type="match status" value="1"/>
</dbReference>
<dbReference type="PANTHER" id="PTHR30146">
    <property type="entry name" value="LACI-RELATED TRANSCRIPTIONAL REPRESSOR"/>
    <property type="match status" value="1"/>
</dbReference>
<dbReference type="Gene3D" id="1.10.260.40">
    <property type="entry name" value="lambda repressor-like DNA-binding domains"/>
    <property type="match status" value="1"/>
</dbReference>
<keyword evidence="3" id="KW-0804">Transcription</keyword>
<dbReference type="InterPro" id="IPR028082">
    <property type="entry name" value="Peripla_BP_I"/>
</dbReference>